<reference evidence="11" key="1">
    <citation type="journal article" date="2021" name="Nat. Commun.">
        <title>Genetic determinants of endophytism in the Arabidopsis root mycobiome.</title>
        <authorList>
            <person name="Mesny F."/>
            <person name="Miyauchi S."/>
            <person name="Thiergart T."/>
            <person name="Pickel B."/>
            <person name="Atanasova L."/>
            <person name="Karlsson M."/>
            <person name="Huettel B."/>
            <person name="Barry K.W."/>
            <person name="Haridas S."/>
            <person name="Chen C."/>
            <person name="Bauer D."/>
            <person name="Andreopoulos W."/>
            <person name="Pangilinan J."/>
            <person name="LaButti K."/>
            <person name="Riley R."/>
            <person name="Lipzen A."/>
            <person name="Clum A."/>
            <person name="Drula E."/>
            <person name="Henrissat B."/>
            <person name="Kohler A."/>
            <person name="Grigoriev I.V."/>
            <person name="Martin F.M."/>
            <person name="Hacquard S."/>
        </authorList>
    </citation>
    <scope>NUCLEOTIDE SEQUENCE</scope>
    <source>
        <strain evidence="11">MPI-CAGE-AT-0016</strain>
    </source>
</reference>
<evidence type="ECO:0000256" key="4">
    <source>
        <dbReference type="ARBA" id="ARBA00022989"/>
    </source>
</evidence>
<dbReference type="AlphaFoldDB" id="A0A8K0X7S3"/>
<dbReference type="InterPro" id="IPR051410">
    <property type="entry name" value="Ferric/Cupric_Reductase"/>
</dbReference>
<dbReference type="SFLD" id="SFLDG01168">
    <property type="entry name" value="Ferric_reductase_subgroup_(FRE"/>
    <property type="match status" value="1"/>
</dbReference>
<dbReference type="PANTHER" id="PTHR32361">
    <property type="entry name" value="FERRIC/CUPRIC REDUCTASE TRANSMEMBRANE COMPONENT"/>
    <property type="match status" value="1"/>
</dbReference>
<dbReference type="PANTHER" id="PTHR32361:SF9">
    <property type="entry name" value="FERRIC REDUCTASE TRANSMEMBRANE COMPONENT 3-RELATED"/>
    <property type="match status" value="1"/>
</dbReference>
<comment type="caution">
    <text evidence="11">The sequence shown here is derived from an EMBL/GenBank/DDBJ whole genome shotgun (WGS) entry which is preliminary data.</text>
</comment>
<dbReference type="GO" id="GO:0000293">
    <property type="term" value="F:ferric-chelate reductase activity"/>
    <property type="evidence" value="ECO:0007669"/>
    <property type="project" value="TreeGrafter"/>
</dbReference>
<proteinExistence type="predicted"/>
<evidence type="ECO:0000313" key="12">
    <source>
        <dbReference type="Proteomes" id="UP000813385"/>
    </source>
</evidence>
<sequence length="769" mass="83410">MSPIKPSIMAVLAAALFSLGVQADGIGLIGYGKTLYNPTCSFACRNVVRKQTLACTPEASTENHGTAHNPVTTPPKCFVQDHVFLKTMALCIDTYCPLAGDPPLALLEDYWASHLGTGTLGNYAHVPVMSYQDALAAAREDEANAATGGSNSSSTHGGHSARSTAQLKARQHGSHGAAEEVTGLITFDVSSPLPPAAGGSKPLNETSFIPPDLWQLQYNYMFDFETNEKGHSTMTIIIAVVAIFLPILLSLTRFLPSTRGWSYLQSVLIHPATWGRRHREPVAATAVIPNRGQTLYILLISFLNLILWLAPYVIHQPQASFASLGMQTLSIVGNRAGVMAMGNVVALFLFAGRNNVLLHITDWSHATYLLLHRWLGYWAVFHTVVHSFMLLANYVIQGSYEAELARLYWIWGIVGTVAVCALVPSSLLWVRQRFYEFFLASHVVLSLLFIIGYYYHIWYVYTYNWGYEIWIFVAGGIWGIEHVVRLVRMARHGVNTAVISVVDDEYLRIEIEGKTLEGGVAYLCFPGLSWRFWETHPFSVAHSGPAGGSGLPASVVSSTEKASATSATGEMDPDRISDASASPTPATVATSNTGESTIFFARVRDGITKQLAALVRDNSSTPARLRVVIEGPYHHSGSVSSQLAKCADVVCIAGGVGITACLPYLRQNKAASTTKLFWSSRSSDLQRALGPALAALPSGTEIETVVGRRLDLDSILASALLGAKDQGVVAVIVCGPPAMADEVRQKIVNLSRTEPLSRPYLLLDEAFGW</sequence>
<evidence type="ECO:0000256" key="5">
    <source>
        <dbReference type="ARBA" id="ARBA00023065"/>
    </source>
</evidence>
<dbReference type="GO" id="GO:0015677">
    <property type="term" value="P:copper ion import"/>
    <property type="evidence" value="ECO:0007669"/>
    <property type="project" value="TreeGrafter"/>
</dbReference>
<feature type="domain" description="Ferric oxidoreductase" evidence="10">
    <location>
        <begin position="336"/>
        <end position="452"/>
    </location>
</feature>
<feature type="compositionally biased region" description="Low complexity" evidence="7">
    <location>
        <begin position="144"/>
        <end position="161"/>
    </location>
</feature>
<feature type="region of interest" description="Disordered" evidence="7">
    <location>
        <begin position="142"/>
        <end position="173"/>
    </location>
</feature>
<organism evidence="11 12">
    <name type="scientific">Plectosphaerella cucumerina</name>
    <dbReference type="NCBI Taxonomy" id="40658"/>
    <lineage>
        <taxon>Eukaryota</taxon>
        <taxon>Fungi</taxon>
        <taxon>Dikarya</taxon>
        <taxon>Ascomycota</taxon>
        <taxon>Pezizomycotina</taxon>
        <taxon>Sordariomycetes</taxon>
        <taxon>Hypocreomycetidae</taxon>
        <taxon>Glomerellales</taxon>
        <taxon>Plectosphaerellaceae</taxon>
        <taxon>Plectosphaerella</taxon>
    </lineage>
</organism>
<keyword evidence="4 8" id="KW-1133">Transmembrane helix</keyword>
<dbReference type="SUPFAM" id="SSF52343">
    <property type="entry name" value="Ferredoxin reductase-like, C-terminal NADP-linked domain"/>
    <property type="match status" value="1"/>
</dbReference>
<feature type="transmembrane region" description="Helical" evidence="8">
    <location>
        <begin position="374"/>
        <end position="396"/>
    </location>
</feature>
<dbReference type="GO" id="GO:0006826">
    <property type="term" value="P:iron ion transport"/>
    <property type="evidence" value="ECO:0007669"/>
    <property type="project" value="TreeGrafter"/>
</dbReference>
<evidence type="ECO:0000256" key="7">
    <source>
        <dbReference type="SAM" id="MobiDB-lite"/>
    </source>
</evidence>
<dbReference type="GO" id="GO:0006879">
    <property type="term" value="P:intracellular iron ion homeostasis"/>
    <property type="evidence" value="ECO:0007669"/>
    <property type="project" value="TreeGrafter"/>
</dbReference>
<feature type="transmembrane region" description="Helical" evidence="8">
    <location>
        <begin position="408"/>
        <end position="430"/>
    </location>
</feature>
<dbReference type="Gene3D" id="3.40.50.80">
    <property type="entry name" value="Nucleotide-binding domain of ferredoxin-NADP reductase (FNR) module"/>
    <property type="match status" value="2"/>
</dbReference>
<evidence type="ECO:0000256" key="3">
    <source>
        <dbReference type="ARBA" id="ARBA00022692"/>
    </source>
</evidence>
<protein>
    <submittedName>
        <fullName evidence="11">Ferric reductase like transmembrane component-domain-containing protein</fullName>
    </submittedName>
</protein>
<evidence type="ECO:0000256" key="2">
    <source>
        <dbReference type="ARBA" id="ARBA00022448"/>
    </source>
</evidence>
<evidence type="ECO:0000313" key="11">
    <source>
        <dbReference type="EMBL" id="KAH7368924.1"/>
    </source>
</evidence>
<evidence type="ECO:0000256" key="1">
    <source>
        <dbReference type="ARBA" id="ARBA00004141"/>
    </source>
</evidence>
<dbReference type="Proteomes" id="UP000813385">
    <property type="component" value="Unassembled WGS sequence"/>
</dbReference>
<dbReference type="InterPro" id="IPR013130">
    <property type="entry name" value="Fe3_Rdtase_TM_dom"/>
</dbReference>
<feature type="transmembrane region" description="Helical" evidence="8">
    <location>
        <begin position="469"/>
        <end position="487"/>
    </location>
</feature>
<evidence type="ECO:0000256" key="8">
    <source>
        <dbReference type="SAM" id="Phobius"/>
    </source>
</evidence>
<evidence type="ECO:0000256" key="6">
    <source>
        <dbReference type="ARBA" id="ARBA00023136"/>
    </source>
</evidence>
<dbReference type="OrthoDB" id="17725at2759"/>
<feature type="transmembrane region" description="Helical" evidence="8">
    <location>
        <begin position="295"/>
        <end position="314"/>
    </location>
</feature>
<feature type="transmembrane region" description="Helical" evidence="8">
    <location>
        <begin position="234"/>
        <end position="255"/>
    </location>
</feature>
<dbReference type="CDD" id="cd06186">
    <property type="entry name" value="NOX_Duox_like_FAD_NADP"/>
    <property type="match status" value="1"/>
</dbReference>
<name>A0A8K0X7S3_9PEZI</name>
<evidence type="ECO:0000259" key="10">
    <source>
        <dbReference type="Pfam" id="PF01794"/>
    </source>
</evidence>
<comment type="subcellular location">
    <subcellularLocation>
        <location evidence="1">Membrane</location>
        <topology evidence="1">Multi-pass membrane protein</topology>
    </subcellularLocation>
</comment>
<feature type="compositionally biased region" description="Low complexity" evidence="7">
    <location>
        <begin position="578"/>
        <end position="590"/>
    </location>
</feature>
<accession>A0A8K0X7S3</accession>
<dbReference type="EMBL" id="JAGPXD010000002">
    <property type="protein sequence ID" value="KAH7368924.1"/>
    <property type="molecule type" value="Genomic_DNA"/>
</dbReference>
<keyword evidence="9" id="KW-0732">Signal</keyword>
<dbReference type="InterPro" id="IPR039261">
    <property type="entry name" value="FNR_nucleotide-bd"/>
</dbReference>
<feature type="transmembrane region" description="Helical" evidence="8">
    <location>
        <begin position="334"/>
        <end position="353"/>
    </location>
</feature>
<keyword evidence="3 8" id="KW-0812">Transmembrane</keyword>
<keyword evidence="2" id="KW-0813">Transport</keyword>
<feature type="signal peptide" evidence="9">
    <location>
        <begin position="1"/>
        <end position="23"/>
    </location>
</feature>
<feature type="chain" id="PRO_5035435869" evidence="9">
    <location>
        <begin position="24"/>
        <end position="769"/>
    </location>
</feature>
<keyword evidence="6 8" id="KW-0472">Membrane</keyword>
<dbReference type="Pfam" id="PF01794">
    <property type="entry name" value="Ferric_reduct"/>
    <property type="match status" value="1"/>
</dbReference>
<dbReference type="SFLD" id="SFLDS00052">
    <property type="entry name" value="Ferric_Reductase_Domain"/>
    <property type="match status" value="1"/>
</dbReference>
<feature type="region of interest" description="Disordered" evidence="7">
    <location>
        <begin position="562"/>
        <end position="590"/>
    </location>
</feature>
<feature type="transmembrane region" description="Helical" evidence="8">
    <location>
        <begin position="437"/>
        <end position="457"/>
    </location>
</feature>
<gene>
    <name evidence="11" type="ORF">B0T11DRAFT_350497</name>
</gene>
<keyword evidence="5" id="KW-0406">Ion transport</keyword>
<dbReference type="GO" id="GO:0005886">
    <property type="term" value="C:plasma membrane"/>
    <property type="evidence" value="ECO:0007669"/>
    <property type="project" value="TreeGrafter"/>
</dbReference>
<keyword evidence="12" id="KW-1185">Reference proteome</keyword>
<evidence type="ECO:0000256" key="9">
    <source>
        <dbReference type="SAM" id="SignalP"/>
    </source>
</evidence>